<dbReference type="NCBIfam" id="TIGR03025">
    <property type="entry name" value="EPS_sugtrans"/>
    <property type="match status" value="1"/>
</dbReference>
<name>A0ABZ2F430_METCP</name>
<reference evidence="11 12" key="1">
    <citation type="submission" date="2022-09" db="EMBL/GenBank/DDBJ databases">
        <authorList>
            <person name="Giprobiosintez L."/>
        </authorList>
    </citation>
    <scope>NUCLEOTIDE SEQUENCE [LARGE SCALE GENOMIC DNA]</scope>
    <source>
        <strain evidence="12">VKPM-B-12549 (GBS-15)</strain>
    </source>
</reference>
<dbReference type="PANTHER" id="PTHR30576">
    <property type="entry name" value="COLANIC BIOSYNTHESIS UDP-GLUCOSE LIPID CARRIER TRANSFERASE"/>
    <property type="match status" value="1"/>
</dbReference>
<keyword evidence="7 9" id="KW-1133">Transmembrane helix</keyword>
<evidence type="ECO:0000256" key="8">
    <source>
        <dbReference type="ARBA" id="ARBA00023136"/>
    </source>
</evidence>
<dbReference type="InterPro" id="IPR017472">
    <property type="entry name" value="Undecaprenyl-P_galact_Ptfrase"/>
</dbReference>
<evidence type="ECO:0000256" key="1">
    <source>
        <dbReference type="ARBA" id="ARBA00004141"/>
    </source>
</evidence>
<protein>
    <submittedName>
        <fullName evidence="11">Undecaprenyl-phosphate galactose phosphotransferase WbaP</fullName>
    </submittedName>
</protein>
<keyword evidence="8 9" id="KW-0472">Membrane</keyword>
<organism evidence="11 12">
    <name type="scientific">Methylococcus capsulatus</name>
    <dbReference type="NCBI Taxonomy" id="414"/>
    <lineage>
        <taxon>Bacteria</taxon>
        <taxon>Pseudomonadati</taxon>
        <taxon>Pseudomonadota</taxon>
        <taxon>Gammaproteobacteria</taxon>
        <taxon>Methylococcales</taxon>
        <taxon>Methylococcaceae</taxon>
        <taxon>Methylococcus</taxon>
    </lineage>
</organism>
<dbReference type="Pfam" id="PF02397">
    <property type="entry name" value="Bac_transf"/>
    <property type="match status" value="1"/>
</dbReference>
<proteinExistence type="inferred from homology"/>
<feature type="transmembrane region" description="Helical" evidence="9">
    <location>
        <begin position="21"/>
        <end position="44"/>
    </location>
</feature>
<evidence type="ECO:0000256" key="7">
    <source>
        <dbReference type="ARBA" id="ARBA00022989"/>
    </source>
</evidence>
<keyword evidence="12" id="KW-1185">Reference proteome</keyword>
<evidence type="ECO:0000259" key="10">
    <source>
        <dbReference type="Pfam" id="PF02397"/>
    </source>
</evidence>
<evidence type="ECO:0000256" key="5">
    <source>
        <dbReference type="ARBA" id="ARBA00022679"/>
    </source>
</evidence>
<feature type="transmembrane region" description="Helical" evidence="9">
    <location>
        <begin position="435"/>
        <end position="456"/>
    </location>
</feature>
<evidence type="ECO:0000256" key="3">
    <source>
        <dbReference type="ARBA" id="ARBA00006464"/>
    </source>
</evidence>
<feature type="domain" description="Bacterial sugar transferase" evidence="10">
    <location>
        <begin position="430"/>
        <end position="620"/>
    </location>
</feature>
<feature type="transmembrane region" description="Helical" evidence="9">
    <location>
        <begin position="227"/>
        <end position="250"/>
    </location>
</feature>
<evidence type="ECO:0000256" key="6">
    <source>
        <dbReference type="ARBA" id="ARBA00022692"/>
    </source>
</evidence>
<evidence type="ECO:0000256" key="2">
    <source>
        <dbReference type="ARBA" id="ARBA00004236"/>
    </source>
</evidence>
<sequence>MHSSTLTIDVRTSPQKARNSVGYFFTFVYLFFLISVIFVDLSVLSETNLSLSLSKINEAIKPVLGFAIDLENVHESFNNKYVIILILIGAFATYLGSVVALTHIRQRRISKDTMADVPDIPRLPSSYPIADFVLAGTDILLLHGTFLAIAWLGNQKSPSGVAPYPAPFACYSLMIAITLLWFWLLEHYRLRRPFWDELREITRVVFIMTLLAGASNFITGLSQGRSLYLLVWSANFLLIPVGRASTRWLLDRLGLWQRSAVILGAGQNAREAYLAIKDERSLGYRILGFVETEKNNGDPTSAQVATVQKSVIESDNESVMASLWRKTRIEPPSLRIGDESFPIFASRKPIDTLIVELGNPYVIVAMDSLVEPENQKLVNHLLATQIKLHIVPAIRGLPLFGTKISHFFSHEVIFLTVRNNLAQPGYAWFKRTFDVVVAGLLLVLLAPLFLLMSFLIRRDGGKAFYGHTRIGRNGKSFRCLKFRSMRMDADKVLQDLLARDAGARAEWEKDFKLKNDPRITPIGRFLRKTSLDELPQLINVIKGEMSLVGPRPVVSAELDRYGDYARLYLQVFPGITGLWQVSGRNDTSYNERVSLDAWYVQNWSIWYDIAILFKTINVVLNQRGAY</sequence>
<dbReference type="Proteomes" id="UP001359308">
    <property type="component" value="Chromosome"/>
</dbReference>
<dbReference type="Gene3D" id="3.40.50.720">
    <property type="entry name" value="NAD(P)-binding Rossmann-like Domain"/>
    <property type="match status" value="1"/>
</dbReference>
<comment type="subcellular location">
    <subcellularLocation>
        <location evidence="2">Cell membrane</location>
    </subcellularLocation>
    <subcellularLocation>
        <location evidence="1">Membrane</location>
        <topology evidence="1">Multi-pass membrane protein</topology>
    </subcellularLocation>
</comment>
<dbReference type="InterPro" id="IPR003362">
    <property type="entry name" value="Bact_transf"/>
</dbReference>
<keyword evidence="6 9" id="KW-0812">Transmembrane</keyword>
<gene>
    <name evidence="11" type="primary">wbaP</name>
    <name evidence="11" type="ORF">N4J17_11220</name>
</gene>
<feature type="transmembrane region" description="Helical" evidence="9">
    <location>
        <begin position="204"/>
        <end position="221"/>
    </location>
</feature>
<feature type="transmembrane region" description="Helical" evidence="9">
    <location>
        <begin position="132"/>
        <end position="152"/>
    </location>
</feature>
<dbReference type="EMBL" id="CP104311">
    <property type="protein sequence ID" value="WWF01037.1"/>
    <property type="molecule type" value="Genomic_DNA"/>
</dbReference>
<keyword evidence="5" id="KW-0808">Transferase</keyword>
<feature type="transmembrane region" description="Helical" evidence="9">
    <location>
        <begin position="81"/>
        <end position="104"/>
    </location>
</feature>
<dbReference type="NCBIfam" id="TIGR03022">
    <property type="entry name" value="WbaP_sugtrans"/>
    <property type="match status" value="1"/>
</dbReference>
<evidence type="ECO:0000256" key="4">
    <source>
        <dbReference type="ARBA" id="ARBA00022475"/>
    </source>
</evidence>
<dbReference type="RefSeq" id="WP_198323406.1">
    <property type="nucleotide sequence ID" value="NZ_CP104311.1"/>
</dbReference>
<accession>A0ABZ2F430</accession>
<evidence type="ECO:0000313" key="11">
    <source>
        <dbReference type="EMBL" id="WWF01037.1"/>
    </source>
</evidence>
<keyword evidence="4" id="KW-1003">Cell membrane</keyword>
<dbReference type="PANTHER" id="PTHR30576:SF4">
    <property type="entry name" value="UNDECAPRENYL-PHOSPHATE GALACTOSE PHOSPHOTRANSFERASE"/>
    <property type="match status" value="1"/>
</dbReference>
<feature type="transmembrane region" description="Helical" evidence="9">
    <location>
        <begin position="164"/>
        <end position="184"/>
    </location>
</feature>
<evidence type="ECO:0000256" key="9">
    <source>
        <dbReference type="SAM" id="Phobius"/>
    </source>
</evidence>
<dbReference type="InterPro" id="IPR017475">
    <property type="entry name" value="EPS_sugar_tfrase"/>
</dbReference>
<evidence type="ECO:0000313" key="12">
    <source>
        <dbReference type="Proteomes" id="UP001359308"/>
    </source>
</evidence>
<comment type="similarity">
    <text evidence="3">Belongs to the bacterial sugar transferase family.</text>
</comment>